<sequence>MSDEKRNTELELVVTVLSAESLKLPSSLLLPRHRPRPYVILSTASASSSGAVVRQRPPPVPQLHITHVDEKGGKNPTWNDTVRISVDPSFCLPRRRRRSGGWEEEEDDSAAIHVSVLSKRRLMGPTELGWCKILPCHVVDGLRQPGLPRRLSYALRSGPHGGPGQGLIHLSVRLVGSVERIAPPPPPPPTVALPPSKEEGWCQVAIGIPVRTACSGGRRGAWGGRGGFGGHVVRMNWF</sequence>
<gene>
    <name evidence="2" type="ORF">KFK09_020286</name>
</gene>
<dbReference type="AlphaFoldDB" id="A0A8T3ASE8"/>
<dbReference type="PANTHER" id="PTHR32246:SF166">
    <property type="entry name" value="OS06G0128800 PROTEIN"/>
    <property type="match status" value="1"/>
</dbReference>
<organism evidence="2 3">
    <name type="scientific">Dendrobium nobile</name>
    <name type="common">Orchid</name>
    <dbReference type="NCBI Taxonomy" id="94219"/>
    <lineage>
        <taxon>Eukaryota</taxon>
        <taxon>Viridiplantae</taxon>
        <taxon>Streptophyta</taxon>
        <taxon>Embryophyta</taxon>
        <taxon>Tracheophyta</taxon>
        <taxon>Spermatophyta</taxon>
        <taxon>Magnoliopsida</taxon>
        <taxon>Liliopsida</taxon>
        <taxon>Asparagales</taxon>
        <taxon>Orchidaceae</taxon>
        <taxon>Epidendroideae</taxon>
        <taxon>Malaxideae</taxon>
        <taxon>Dendrobiinae</taxon>
        <taxon>Dendrobium</taxon>
    </lineage>
</organism>
<reference evidence="2" key="1">
    <citation type="journal article" date="2022" name="Front. Genet.">
        <title>Chromosome-Scale Assembly of the Dendrobium nobile Genome Provides Insights Into the Molecular Mechanism of the Biosynthesis of the Medicinal Active Ingredient of Dendrobium.</title>
        <authorList>
            <person name="Xu Q."/>
            <person name="Niu S.-C."/>
            <person name="Li K.-L."/>
            <person name="Zheng P.-J."/>
            <person name="Zhang X.-J."/>
            <person name="Jia Y."/>
            <person name="Liu Y."/>
            <person name="Niu Y.-X."/>
            <person name="Yu L.-H."/>
            <person name="Chen D.-F."/>
            <person name="Zhang G.-Q."/>
        </authorList>
    </citation>
    <scope>NUCLEOTIDE SEQUENCE</scope>
    <source>
        <tissue evidence="2">Leaf</tissue>
    </source>
</reference>
<evidence type="ECO:0000259" key="1">
    <source>
        <dbReference type="PROSITE" id="PS50004"/>
    </source>
</evidence>
<name>A0A8T3ASE8_DENNO</name>
<dbReference type="PROSITE" id="PS50004">
    <property type="entry name" value="C2"/>
    <property type="match status" value="1"/>
</dbReference>
<accession>A0A8T3ASE8</accession>
<comment type="caution">
    <text evidence="2">The sequence shown here is derived from an EMBL/GenBank/DDBJ whole genome shotgun (WGS) entry which is preliminary data.</text>
</comment>
<dbReference type="Gene3D" id="2.60.40.150">
    <property type="entry name" value="C2 domain"/>
    <property type="match status" value="1"/>
</dbReference>
<dbReference type="InterPro" id="IPR000008">
    <property type="entry name" value="C2_dom"/>
</dbReference>
<proteinExistence type="predicted"/>
<dbReference type="SMR" id="A0A8T3ASE8"/>
<dbReference type="InterPro" id="IPR035892">
    <property type="entry name" value="C2_domain_sf"/>
</dbReference>
<dbReference type="SUPFAM" id="SSF49562">
    <property type="entry name" value="C2 domain (Calcium/lipid-binding domain, CaLB)"/>
    <property type="match status" value="1"/>
</dbReference>
<dbReference type="OrthoDB" id="786358at2759"/>
<evidence type="ECO:0000313" key="2">
    <source>
        <dbReference type="EMBL" id="KAI0499383.1"/>
    </source>
</evidence>
<dbReference type="Proteomes" id="UP000829196">
    <property type="component" value="Unassembled WGS sequence"/>
</dbReference>
<dbReference type="PANTHER" id="PTHR32246">
    <property type="entry name" value="INGRESSION PROTEIN FIC1"/>
    <property type="match status" value="1"/>
</dbReference>
<evidence type="ECO:0000313" key="3">
    <source>
        <dbReference type="Proteomes" id="UP000829196"/>
    </source>
</evidence>
<dbReference type="EMBL" id="JAGYWB010000014">
    <property type="protein sequence ID" value="KAI0499383.1"/>
    <property type="molecule type" value="Genomic_DNA"/>
</dbReference>
<protein>
    <recommendedName>
        <fullName evidence="1">C2 domain-containing protein</fullName>
    </recommendedName>
</protein>
<dbReference type="SMART" id="SM00239">
    <property type="entry name" value="C2"/>
    <property type="match status" value="1"/>
</dbReference>
<keyword evidence="3" id="KW-1185">Reference proteome</keyword>
<feature type="domain" description="C2" evidence="1">
    <location>
        <begin position="1"/>
        <end position="151"/>
    </location>
</feature>